<feature type="region of interest" description="Disordered" evidence="1">
    <location>
        <begin position="1"/>
        <end position="24"/>
    </location>
</feature>
<dbReference type="AlphaFoldDB" id="A0AAN5D1K2"/>
<name>A0AAN5D1K2_9BILA</name>
<dbReference type="Proteomes" id="UP001328107">
    <property type="component" value="Unassembled WGS sequence"/>
</dbReference>
<proteinExistence type="predicted"/>
<evidence type="ECO:0000313" key="2">
    <source>
        <dbReference type="EMBL" id="GMR54858.1"/>
    </source>
</evidence>
<dbReference type="EMBL" id="BTRK01000005">
    <property type="protein sequence ID" value="GMR54858.1"/>
    <property type="molecule type" value="Genomic_DNA"/>
</dbReference>
<organism evidence="2 3">
    <name type="scientific">Pristionchus mayeri</name>
    <dbReference type="NCBI Taxonomy" id="1317129"/>
    <lineage>
        <taxon>Eukaryota</taxon>
        <taxon>Metazoa</taxon>
        <taxon>Ecdysozoa</taxon>
        <taxon>Nematoda</taxon>
        <taxon>Chromadorea</taxon>
        <taxon>Rhabditida</taxon>
        <taxon>Rhabditina</taxon>
        <taxon>Diplogasteromorpha</taxon>
        <taxon>Diplogasteroidea</taxon>
        <taxon>Neodiplogasteridae</taxon>
        <taxon>Pristionchus</taxon>
    </lineage>
</organism>
<sequence>MDFRRLSIGPHPLPPISEDDPDFDPNYYYITVPSIRTRHPDCLTEDEQIQQFNTHLRPLLDKKDEAAKLTSAQPFSASSSLDLGVSLTAAETTGPTTDTETTGSTSEDSSSTSASNDLIQDSPPTTSSPLSSESATDSPPSSSTSSENAANISSSSSPPSTTKTEKFAGMVTFDGYEQKIPAHGSISLEQYPKAFRKRKFIAYFQKK</sequence>
<evidence type="ECO:0000313" key="3">
    <source>
        <dbReference type="Proteomes" id="UP001328107"/>
    </source>
</evidence>
<feature type="compositionally biased region" description="Low complexity" evidence="1">
    <location>
        <begin position="89"/>
        <end position="115"/>
    </location>
</feature>
<protein>
    <submittedName>
        <fullName evidence="2">Uncharacterized protein</fullName>
    </submittedName>
</protein>
<accession>A0AAN5D1K2</accession>
<evidence type="ECO:0000256" key="1">
    <source>
        <dbReference type="SAM" id="MobiDB-lite"/>
    </source>
</evidence>
<feature type="compositionally biased region" description="Low complexity" evidence="1">
    <location>
        <begin position="122"/>
        <end position="162"/>
    </location>
</feature>
<keyword evidence="3" id="KW-1185">Reference proteome</keyword>
<comment type="caution">
    <text evidence="2">The sequence shown here is derived from an EMBL/GenBank/DDBJ whole genome shotgun (WGS) entry which is preliminary data.</text>
</comment>
<gene>
    <name evidence="2" type="ORF">PMAYCL1PPCAC_25053</name>
</gene>
<feature type="non-terminal residue" evidence="2">
    <location>
        <position position="207"/>
    </location>
</feature>
<feature type="region of interest" description="Disordered" evidence="1">
    <location>
        <begin position="89"/>
        <end position="166"/>
    </location>
</feature>
<reference evidence="3" key="1">
    <citation type="submission" date="2022-10" db="EMBL/GenBank/DDBJ databases">
        <title>Genome assembly of Pristionchus species.</title>
        <authorList>
            <person name="Yoshida K."/>
            <person name="Sommer R.J."/>
        </authorList>
    </citation>
    <scope>NUCLEOTIDE SEQUENCE [LARGE SCALE GENOMIC DNA]</scope>
    <source>
        <strain evidence="3">RS5460</strain>
    </source>
</reference>